<dbReference type="SUPFAM" id="SSF52540">
    <property type="entry name" value="P-loop containing nucleoside triphosphate hydrolases"/>
    <property type="match status" value="1"/>
</dbReference>
<dbReference type="AlphaFoldDB" id="A0A1H3AEU1"/>
<evidence type="ECO:0000313" key="1">
    <source>
        <dbReference type="EMBL" id="SDX27991.1"/>
    </source>
</evidence>
<dbReference type="InterPro" id="IPR027417">
    <property type="entry name" value="P-loop_NTPase"/>
</dbReference>
<proteinExistence type="predicted"/>
<protein>
    <submittedName>
        <fullName evidence="1">Uncharacterized protein</fullName>
    </submittedName>
</protein>
<reference evidence="1 2" key="1">
    <citation type="submission" date="2016-10" db="EMBL/GenBank/DDBJ databases">
        <authorList>
            <person name="de Groot N.N."/>
        </authorList>
    </citation>
    <scope>NUCLEOTIDE SEQUENCE [LARGE SCALE GENOMIC DNA]</scope>
    <source>
        <strain evidence="1 2">DSM 3756</strain>
    </source>
</reference>
<dbReference type="STRING" id="28442.SAMN05443574_12421"/>
<sequence>MRQHTEEFLINPDPDIGGANIPIVGPPGVGKSVSLTKLGMNHLDDNHLLLWRGTKQAQWAHFLANDIKIVLWNHEAIEDFRAVITGKRRENIPEKDLDLEQYNVEVKTWDDEHQLIEDLEPNAVNVVNVPGLEGDTEDTDYHMFFFRKKWVDIIDAVIQRSYGDFITLLMDEIGDIFPSQQQLRKPFYRIVRLLPPKLAQLRKNNAWFFGAAHSTHDTHYYFWKIKSNSIAYMAGANVKSQKSPGVNQDAVNKLDRGDIVMPGPDIEEIIPPNFMEELDWIPDDNARKLRLRWTSNASDLLNEGGEDGEEVNEQDVKTAVYRTVLSNLDEMREDDECEYDFSQKDMGRIIGKSQSSVSRLLRDAG</sequence>
<gene>
    <name evidence="1" type="ORF">SAMN05443574_12421</name>
</gene>
<organism evidence="1 2">
    <name type="scientific">Haloarcula vallismortis</name>
    <name type="common">Halobacterium vallismortis</name>
    <dbReference type="NCBI Taxonomy" id="28442"/>
    <lineage>
        <taxon>Archaea</taxon>
        <taxon>Methanobacteriati</taxon>
        <taxon>Methanobacteriota</taxon>
        <taxon>Stenosarchaea group</taxon>
        <taxon>Halobacteria</taxon>
        <taxon>Halobacteriales</taxon>
        <taxon>Haloarculaceae</taxon>
        <taxon>Haloarcula</taxon>
    </lineage>
</organism>
<accession>A0A1H3AEU1</accession>
<name>A0A1H3AEU1_HALVA</name>
<dbReference type="RefSeq" id="WP_049919610.1">
    <property type="nucleotide sequence ID" value="NZ_FNOF01000024.1"/>
</dbReference>
<evidence type="ECO:0000313" key="2">
    <source>
        <dbReference type="Proteomes" id="UP000182573"/>
    </source>
</evidence>
<dbReference type="EMBL" id="FNOF01000024">
    <property type="protein sequence ID" value="SDX27991.1"/>
    <property type="molecule type" value="Genomic_DNA"/>
</dbReference>
<dbReference type="Proteomes" id="UP000182573">
    <property type="component" value="Unassembled WGS sequence"/>
</dbReference>